<evidence type="ECO:0000259" key="7">
    <source>
        <dbReference type="Pfam" id="PF00408"/>
    </source>
</evidence>
<dbReference type="PATRIC" id="fig|1134406.4.peg.2045"/>
<comment type="caution">
    <text evidence="11">The sequence shown here is derived from an EMBL/GenBank/DDBJ whole genome shotgun (WGS) entry which is preliminary data.</text>
</comment>
<dbReference type="PANTHER" id="PTHR45745">
    <property type="entry name" value="PHOSPHOMANNOMUTASE 45A"/>
    <property type="match status" value="1"/>
</dbReference>
<dbReference type="CDD" id="cd05800">
    <property type="entry name" value="PGM_like2"/>
    <property type="match status" value="1"/>
</dbReference>
<keyword evidence="5" id="KW-0460">Magnesium</keyword>
<keyword evidence="6" id="KW-0413">Isomerase</keyword>
<dbReference type="OrthoDB" id="9806956at2"/>
<dbReference type="AlphaFoldDB" id="A0A0P6XHP0"/>
<evidence type="ECO:0000256" key="3">
    <source>
        <dbReference type="ARBA" id="ARBA00022553"/>
    </source>
</evidence>
<dbReference type="InterPro" id="IPR005843">
    <property type="entry name" value="A-D-PHexomutase_C"/>
</dbReference>
<dbReference type="PRINTS" id="PR00509">
    <property type="entry name" value="PGMPMM"/>
</dbReference>
<evidence type="ECO:0000313" key="12">
    <source>
        <dbReference type="Proteomes" id="UP000050417"/>
    </source>
</evidence>
<evidence type="ECO:0000256" key="2">
    <source>
        <dbReference type="ARBA" id="ARBA00010231"/>
    </source>
</evidence>
<dbReference type="GO" id="GO:0006166">
    <property type="term" value="P:purine ribonucleoside salvage"/>
    <property type="evidence" value="ECO:0007669"/>
    <property type="project" value="TreeGrafter"/>
</dbReference>
<dbReference type="GO" id="GO:0046872">
    <property type="term" value="F:metal ion binding"/>
    <property type="evidence" value="ECO:0007669"/>
    <property type="project" value="UniProtKB-KW"/>
</dbReference>
<dbReference type="Pfam" id="PF00408">
    <property type="entry name" value="PGM_PMM_IV"/>
    <property type="match status" value="1"/>
</dbReference>
<comment type="similarity">
    <text evidence="2">Belongs to the phosphohexose mutase family.</text>
</comment>
<evidence type="ECO:0000259" key="10">
    <source>
        <dbReference type="Pfam" id="PF02880"/>
    </source>
</evidence>
<name>A0A0P6XHP0_9CHLR</name>
<dbReference type="Pfam" id="PF02880">
    <property type="entry name" value="PGM_PMM_III"/>
    <property type="match status" value="1"/>
</dbReference>
<evidence type="ECO:0000256" key="1">
    <source>
        <dbReference type="ARBA" id="ARBA00001946"/>
    </source>
</evidence>
<dbReference type="InterPro" id="IPR005846">
    <property type="entry name" value="A-D-PHexomutase_a/b/a-III"/>
</dbReference>
<dbReference type="Pfam" id="PF02878">
    <property type="entry name" value="PGM_PMM_I"/>
    <property type="match status" value="1"/>
</dbReference>
<dbReference type="Pfam" id="PF02879">
    <property type="entry name" value="PGM_PMM_II"/>
    <property type="match status" value="1"/>
</dbReference>
<evidence type="ECO:0000259" key="9">
    <source>
        <dbReference type="Pfam" id="PF02879"/>
    </source>
</evidence>
<evidence type="ECO:0000313" key="11">
    <source>
        <dbReference type="EMBL" id="KPL79340.1"/>
    </source>
</evidence>
<dbReference type="Gene3D" id="3.40.120.10">
    <property type="entry name" value="Alpha-D-Glucose-1,6-Bisphosphate, subunit A, domain 3"/>
    <property type="match status" value="3"/>
</dbReference>
<dbReference type="InterPro" id="IPR005841">
    <property type="entry name" value="Alpha-D-phosphohexomutase_SF"/>
</dbReference>
<dbReference type="InterPro" id="IPR005845">
    <property type="entry name" value="A-D-PHexomutase_a/b/a-II"/>
</dbReference>
<evidence type="ECO:0000256" key="5">
    <source>
        <dbReference type="ARBA" id="ARBA00022842"/>
    </source>
</evidence>
<keyword evidence="3" id="KW-0597">Phosphoprotein</keyword>
<feature type="domain" description="Alpha-D-phosphohexomutase alpha/beta/alpha" evidence="9">
    <location>
        <begin position="175"/>
        <end position="275"/>
    </location>
</feature>
<feature type="domain" description="Alpha-D-phosphohexomutase alpha/beta/alpha" evidence="10">
    <location>
        <begin position="279"/>
        <end position="389"/>
    </location>
</feature>
<evidence type="ECO:0000256" key="4">
    <source>
        <dbReference type="ARBA" id="ARBA00022723"/>
    </source>
</evidence>
<dbReference type="InterPro" id="IPR036900">
    <property type="entry name" value="A-D-PHexomutase_C_sf"/>
</dbReference>
<dbReference type="Gene3D" id="3.30.310.50">
    <property type="entry name" value="Alpha-D-phosphohexomutase, C-terminal domain"/>
    <property type="match status" value="1"/>
</dbReference>
<dbReference type="GO" id="GO:0008973">
    <property type="term" value="F:phosphopentomutase activity"/>
    <property type="evidence" value="ECO:0007669"/>
    <property type="project" value="TreeGrafter"/>
</dbReference>
<accession>A0A0P6XHP0</accession>
<feature type="domain" description="Alpha-D-phosphohexomutase alpha/beta/alpha" evidence="8">
    <location>
        <begin position="4"/>
        <end position="148"/>
    </location>
</feature>
<keyword evidence="12" id="KW-1185">Reference proteome</keyword>
<dbReference type="SUPFAM" id="SSF55957">
    <property type="entry name" value="Phosphoglucomutase, C-terminal domain"/>
    <property type="match status" value="1"/>
</dbReference>
<dbReference type="STRING" id="1134406.ADN00_03165"/>
<dbReference type="GO" id="GO:0005975">
    <property type="term" value="P:carbohydrate metabolic process"/>
    <property type="evidence" value="ECO:0007669"/>
    <property type="project" value="InterPro"/>
</dbReference>
<reference evidence="11 12" key="1">
    <citation type="submission" date="2015-07" db="EMBL/GenBank/DDBJ databases">
        <title>Genome sequence of Ornatilinea apprima DSM 23815.</title>
        <authorList>
            <person name="Hemp J."/>
            <person name="Ward L.M."/>
            <person name="Pace L.A."/>
            <person name="Fischer W.W."/>
        </authorList>
    </citation>
    <scope>NUCLEOTIDE SEQUENCE [LARGE SCALE GENOMIC DNA]</scope>
    <source>
        <strain evidence="11 12">P3M-1</strain>
    </source>
</reference>
<organism evidence="11 12">
    <name type="scientific">Ornatilinea apprima</name>
    <dbReference type="NCBI Taxonomy" id="1134406"/>
    <lineage>
        <taxon>Bacteria</taxon>
        <taxon>Bacillati</taxon>
        <taxon>Chloroflexota</taxon>
        <taxon>Anaerolineae</taxon>
        <taxon>Anaerolineales</taxon>
        <taxon>Anaerolineaceae</taxon>
        <taxon>Ornatilinea</taxon>
    </lineage>
</organism>
<dbReference type="Proteomes" id="UP000050417">
    <property type="component" value="Unassembled WGS sequence"/>
</dbReference>
<dbReference type="EMBL" id="LGCL01000014">
    <property type="protein sequence ID" value="KPL79340.1"/>
    <property type="molecule type" value="Genomic_DNA"/>
</dbReference>
<dbReference type="RefSeq" id="WP_075061510.1">
    <property type="nucleotide sequence ID" value="NZ_LGCL01000014.1"/>
</dbReference>
<dbReference type="PANTHER" id="PTHR45745:SF1">
    <property type="entry name" value="PHOSPHOGLUCOMUTASE 2B-RELATED"/>
    <property type="match status" value="1"/>
</dbReference>
<keyword evidence="4" id="KW-0479">Metal-binding</keyword>
<dbReference type="InterPro" id="IPR005844">
    <property type="entry name" value="A-D-PHexomutase_a/b/a-I"/>
</dbReference>
<evidence type="ECO:0000256" key="6">
    <source>
        <dbReference type="ARBA" id="ARBA00023235"/>
    </source>
</evidence>
<feature type="domain" description="Alpha-D-phosphohexomutase C-terminal" evidence="7">
    <location>
        <begin position="427"/>
        <end position="474"/>
    </location>
</feature>
<protein>
    <submittedName>
        <fullName evidence="11">Phosphoglucosamine mutase</fullName>
    </submittedName>
</protein>
<evidence type="ECO:0000259" key="8">
    <source>
        <dbReference type="Pfam" id="PF02878"/>
    </source>
</evidence>
<proteinExistence type="inferred from homology"/>
<gene>
    <name evidence="11" type="ORF">ADN00_03165</name>
</gene>
<comment type="cofactor">
    <cofactor evidence="1">
        <name>Mg(2+)</name>
        <dbReference type="ChEBI" id="CHEBI:18420"/>
    </cofactor>
</comment>
<sequence>MTIHFGTDGWRAVISDTFTFHNLRLVTQAVADAVASPHWMNGNAPEPAPDAKKMVVGFDTRFLSDRYAKEVARVLAANGFRVYLSQADAPTPAISYSVKYLGAIGGVMITASHNAPRYNGVKLKSARGNSASPEQCRRVEVYLNDNEQQGRGPNLMDYEKATQAGLITRFNPIPAYYDHLRELIDMDTISEARQRVVVDSMYGSGRGVIRGILQGTACEVTEIRGEMNPGFGGVHPEPIGRYLGTLAGAISTGLGNFGLATDGDADRIGAMDERGNFVDPHKIMALSLKHLVEKRGLSGSVIRTVSTTRMVDRLAAKYGLPVRETPVGFNHIADYMMKEDVLIGGEESGGISFKGHIPEGDGIIMGLLLLEIVSANRTSLYELVENLLKEAGPSFYERRDLRLSQPVSKQIMVQKLVEEAPAQIGGESIINVGTTDGVKYLLADESWLLIRPSGTEPVLRVYAEGRSEEMVKALLAYGGQIASSVS</sequence>
<dbReference type="SUPFAM" id="SSF53738">
    <property type="entry name" value="Phosphoglucomutase, first 3 domains"/>
    <property type="match status" value="2"/>
</dbReference>
<dbReference type="InterPro" id="IPR016055">
    <property type="entry name" value="A-D-PHexomutase_a/b/a-I/II/III"/>
</dbReference>